<dbReference type="InterPro" id="IPR015424">
    <property type="entry name" value="PyrdxlP-dep_Trfase"/>
</dbReference>
<dbReference type="GO" id="GO:0005739">
    <property type="term" value="C:mitochondrion"/>
    <property type="evidence" value="ECO:0007669"/>
    <property type="project" value="TreeGrafter"/>
</dbReference>
<comment type="catalytic activity">
    <reaction evidence="10">
        <text>an S-substituted L-cysteine + H2O = a thiol + pyruvate + NH4(+)</text>
        <dbReference type="Rhea" id="RHEA:18121"/>
        <dbReference type="ChEBI" id="CHEBI:15361"/>
        <dbReference type="ChEBI" id="CHEBI:15377"/>
        <dbReference type="ChEBI" id="CHEBI:28938"/>
        <dbReference type="ChEBI" id="CHEBI:29256"/>
        <dbReference type="ChEBI" id="CHEBI:58717"/>
        <dbReference type="EC" id="4.4.1.13"/>
    </reaction>
    <physiologicalReaction direction="left-to-right" evidence="10">
        <dbReference type="Rhea" id="RHEA:18122"/>
    </physiologicalReaction>
</comment>
<dbReference type="Gene3D" id="3.40.640.10">
    <property type="entry name" value="Type I PLP-dependent aspartate aminotransferase-like (Major domain)"/>
    <property type="match status" value="2"/>
</dbReference>
<dbReference type="Gene3D" id="3.90.1150.10">
    <property type="entry name" value="Aspartate Aminotransferase, domain 1"/>
    <property type="match status" value="2"/>
</dbReference>
<comment type="pathway">
    <text evidence="9">Amino-acid degradation; L-kynurenine degradation; kynurenate from L-kynurenine: step 1/2.</text>
</comment>
<gene>
    <name evidence="12" type="ORF">CALMAC_LOCUS216</name>
</gene>
<dbReference type="CDD" id="cd00609">
    <property type="entry name" value="AAT_like"/>
    <property type="match status" value="2"/>
</dbReference>
<evidence type="ECO:0000256" key="1">
    <source>
        <dbReference type="ARBA" id="ARBA00001933"/>
    </source>
</evidence>
<evidence type="ECO:0000256" key="3">
    <source>
        <dbReference type="ARBA" id="ARBA00011738"/>
    </source>
</evidence>
<evidence type="ECO:0000256" key="7">
    <source>
        <dbReference type="ARBA" id="ARBA00022990"/>
    </source>
</evidence>
<evidence type="ECO:0000256" key="8">
    <source>
        <dbReference type="ARBA" id="ARBA00023239"/>
    </source>
</evidence>
<comment type="cofactor">
    <cofactor evidence="1">
        <name>pyridoxal 5'-phosphate</name>
        <dbReference type="ChEBI" id="CHEBI:597326"/>
    </cofactor>
</comment>
<keyword evidence="6" id="KW-0663">Pyridoxal phosphate</keyword>
<accession>A0A653BEG0</accession>
<organism evidence="12 13">
    <name type="scientific">Callosobruchus maculatus</name>
    <name type="common">Southern cowpea weevil</name>
    <name type="synonym">Pulse bruchid</name>
    <dbReference type="NCBI Taxonomy" id="64391"/>
    <lineage>
        <taxon>Eukaryota</taxon>
        <taxon>Metazoa</taxon>
        <taxon>Ecdysozoa</taxon>
        <taxon>Arthropoda</taxon>
        <taxon>Hexapoda</taxon>
        <taxon>Insecta</taxon>
        <taxon>Pterygota</taxon>
        <taxon>Neoptera</taxon>
        <taxon>Endopterygota</taxon>
        <taxon>Coleoptera</taxon>
        <taxon>Polyphaga</taxon>
        <taxon>Cucujiformia</taxon>
        <taxon>Chrysomeloidea</taxon>
        <taxon>Chrysomelidae</taxon>
        <taxon>Bruchinae</taxon>
        <taxon>Bruchini</taxon>
        <taxon>Callosobruchus</taxon>
    </lineage>
</organism>
<dbReference type="FunFam" id="3.90.1150.10:FF:000021">
    <property type="entry name" value="Kynurenine--oxoglutarate transaminase 3"/>
    <property type="match status" value="1"/>
</dbReference>
<feature type="domain" description="Aminotransferase class I/classII large" evidence="11">
    <location>
        <begin position="504"/>
        <end position="881"/>
    </location>
</feature>
<dbReference type="GO" id="GO:0030170">
    <property type="term" value="F:pyridoxal phosphate binding"/>
    <property type="evidence" value="ECO:0007669"/>
    <property type="project" value="InterPro"/>
</dbReference>
<evidence type="ECO:0000256" key="9">
    <source>
        <dbReference type="ARBA" id="ARBA00024016"/>
    </source>
</evidence>
<dbReference type="InterPro" id="IPR004839">
    <property type="entry name" value="Aminotransferase_I/II_large"/>
</dbReference>
<dbReference type="GO" id="GO:0097053">
    <property type="term" value="P:L-kynurenine catabolic process"/>
    <property type="evidence" value="ECO:0007669"/>
    <property type="project" value="UniProtKB-UniPathway"/>
</dbReference>
<dbReference type="GO" id="GO:0016212">
    <property type="term" value="F:kynurenine-oxoglutarate transaminase activity"/>
    <property type="evidence" value="ECO:0007669"/>
    <property type="project" value="UniProtKB-ARBA"/>
</dbReference>
<evidence type="ECO:0000256" key="4">
    <source>
        <dbReference type="ARBA" id="ARBA00022576"/>
    </source>
</evidence>
<dbReference type="InterPro" id="IPR015422">
    <property type="entry name" value="PyrdxlP-dep_Trfase_small"/>
</dbReference>
<dbReference type="InterPro" id="IPR015421">
    <property type="entry name" value="PyrdxlP-dep_Trfase_major"/>
</dbReference>
<feature type="non-terminal residue" evidence="12">
    <location>
        <position position="1"/>
    </location>
</feature>
<dbReference type="PANTHER" id="PTHR43807:SF20">
    <property type="entry name" value="FI04487P"/>
    <property type="match status" value="1"/>
</dbReference>
<proteinExistence type="inferred from homology"/>
<name>A0A653BEG0_CALMS</name>
<dbReference type="FunFam" id="3.40.640.10:FF:000024">
    <property type="entry name" value="Kynurenine--oxoglutarate transaminase 3"/>
    <property type="match status" value="2"/>
</dbReference>
<feature type="domain" description="Aminotransferase class I/classII large" evidence="11">
    <location>
        <begin position="92"/>
        <end position="476"/>
    </location>
</feature>
<evidence type="ECO:0000256" key="6">
    <source>
        <dbReference type="ARBA" id="ARBA00022898"/>
    </source>
</evidence>
<keyword evidence="13" id="KW-1185">Reference proteome</keyword>
<dbReference type="InterPro" id="IPR051326">
    <property type="entry name" value="Kynurenine-oxoglutarate_AT"/>
</dbReference>
<comment type="similarity">
    <text evidence="2">Belongs to the class-I pyridoxal-phosphate-dependent aminotransferase family.</text>
</comment>
<evidence type="ECO:0000313" key="13">
    <source>
        <dbReference type="Proteomes" id="UP000410492"/>
    </source>
</evidence>
<protein>
    <recommendedName>
        <fullName evidence="11">Aminotransferase class I/classII large domain-containing protein</fullName>
    </recommendedName>
</protein>
<keyword evidence="5" id="KW-0808">Transferase</keyword>
<dbReference type="UniPathway" id="UPA00334">
    <property type="reaction ID" value="UER00726"/>
</dbReference>
<keyword evidence="4" id="KW-0032">Aminotransferase</keyword>
<evidence type="ECO:0000259" key="11">
    <source>
        <dbReference type="Pfam" id="PF00155"/>
    </source>
</evidence>
<evidence type="ECO:0000256" key="10">
    <source>
        <dbReference type="ARBA" id="ARBA00049325"/>
    </source>
</evidence>
<dbReference type="EMBL" id="CAACVG010000231">
    <property type="protein sequence ID" value="VEN33789.1"/>
    <property type="molecule type" value="Genomic_DNA"/>
</dbReference>
<evidence type="ECO:0000256" key="5">
    <source>
        <dbReference type="ARBA" id="ARBA00022679"/>
    </source>
</evidence>
<dbReference type="Pfam" id="PF00155">
    <property type="entry name" value="Aminotran_1_2"/>
    <property type="match status" value="2"/>
</dbReference>
<comment type="subunit">
    <text evidence="3">Homodimer.</text>
</comment>
<keyword evidence="7" id="KW-0007">Acetylation</keyword>
<dbReference type="Proteomes" id="UP000410492">
    <property type="component" value="Unassembled WGS sequence"/>
</dbReference>
<dbReference type="OrthoDB" id="2414662at2759"/>
<dbReference type="PANTHER" id="PTHR43807">
    <property type="entry name" value="FI04487P"/>
    <property type="match status" value="1"/>
</dbReference>
<sequence length="893" mass="101418">FNGTVSLKGGKVYVTIRLINVLLIGDELMPPHKHIIHQFSKAHRYLDICKRTFKSSASMSDIEKKFALPKRFAGSEKSVWNEYIQLAAEYKPLNLGQGFPDFPPPKYATDALAKVAGGENYMIHQYTRGFGHPRLITALAKLYSRLIGREINPQTEIVTTLGAYEALYSAITGHVDDGDEVIIIEPFFDCYEPMVKYAGGVPKFIPLRLKNEVKGRLPSSADYVLDPNELESMFNPKTKIIILNTPNNPLGKVFTEKELTLIADLCKKWNVLCISDEVYEWLIFKPNKHIRIATLPGMWERTLTIGSAGKTFSVTGWKLGWVYGPANLMVNIQMIHQNSVYTGVTPIQEAAAIAFETELPRLGTDECYFISMPKELEKKRDYTVKFLSDVGMVPIVPEGGYFIIADWSPLESRVDMSSEKDKYKDYRFTKWMTKNVGLQGIPPTAFYNETHKPLAENTVRYCFMKKDENLTKAAEILKKWKDGIVFYPTTMHEYGLLVEQYKPLDLGQGHPDYVPEIAKEALLEVANSNDPSIHQYSISNGHPRLLNALSKLYSKLLGRLIDPETELLSTMGANEALYCAILGLIEDGDEVVVIEPFFDLYVPLIKMAGGIPRYVTLKKRCPGPPKTSADWILDLNELQNVFNEKTKAVIMNTPINPLGKIFEVEELQKIADLCKHWNAICISDEVYEWMVYKPREHVRIASFPGMWDRTLTIGSGGKSFCITGWKVGWVYGPSHLMSHLKVIHQMAVYAGSTPLQEAVAIMLEKEIERMGMPDSFFNKLQANLKKNRDYIVDVLTMHNFLPVVPDSGIFLLANWSNIEDKLNINVKNGDYKDVGFTKWLIENIGLHGMPSTMFYNEENKNDMESFVRFCFIKDQETLEILPKILDKLQLHCT</sequence>
<keyword evidence="8" id="KW-0456">Lyase</keyword>
<dbReference type="AlphaFoldDB" id="A0A653BEG0"/>
<evidence type="ECO:0000256" key="2">
    <source>
        <dbReference type="ARBA" id="ARBA00007441"/>
    </source>
</evidence>
<dbReference type="SUPFAM" id="SSF53383">
    <property type="entry name" value="PLP-dependent transferases"/>
    <property type="match status" value="2"/>
</dbReference>
<dbReference type="FunFam" id="3.90.1150.10:FF:000275">
    <property type="entry name" value="kynurenine--oxoglutarate transaminase 1"/>
    <property type="match status" value="1"/>
</dbReference>
<dbReference type="GO" id="GO:0047804">
    <property type="term" value="F:cysteine-S-conjugate beta-lyase activity"/>
    <property type="evidence" value="ECO:0007669"/>
    <property type="project" value="UniProtKB-EC"/>
</dbReference>
<evidence type="ECO:0000313" key="12">
    <source>
        <dbReference type="EMBL" id="VEN33789.1"/>
    </source>
</evidence>
<reference evidence="12 13" key="1">
    <citation type="submission" date="2019-01" db="EMBL/GenBank/DDBJ databases">
        <authorList>
            <person name="Sayadi A."/>
        </authorList>
    </citation>
    <scope>NUCLEOTIDE SEQUENCE [LARGE SCALE GENOMIC DNA]</scope>
</reference>